<dbReference type="InterPro" id="IPR029063">
    <property type="entry name" value="SAM-dependent_MTases_sf"/>
</dbReference>
<protein>
    <recommendedName>
        <fullName evidence="3">protein-L-isoaspartate(D-aspartate) O-methyltransferase</fullName>
        <ecNumber evidence="3">2.1.1.77</ecNumber>
    </recommendedName>
</protein>
<dbReference type="GeneID" id="14550961"/>
<dbReference type="OMA" id="HMHASAC"/>
<dbReference type="SUPFAM" id="SSF53335">
    <property type="entry name" value="S-adenosyl-L-methionine-dependent methyltransferases"/>
    <property type="match status" value="1"/>
</dbReference>
<organism evidence="11 12">
    <name type="scientific">Sulfolobus acidocaldarius</name>
    <dbReference type="NCBI Taxonomy" id="2285"/>
    <lineage>
        <taxon>Archaea</taxon>
        <taxon>Thermoproteota</taxon>
        <taxon>Thermoprotei</taxon>
        <taxon>Sulfolobales</taxon>
        <taxon>Sulfolobaceae</taxon>
        <taxon>Sulfolobus</taxon>
    </lineage>
</organism>
<dbReference type="InterPro" id="IPR000682">
    <property type="entry name" value="PCMT"/>
</dbReference>
<dbReference type="RefSeq" id="WP_011277348.1">
    <property type="nucleotide sequence ID" value="NZ_BHWZ01000001.1"/>
</dbReference>
<evidence type="ECO:0000256" key="4">
    <source>
        <dbReference type="ARBA" id="ARBA00022490"/>
    </source>
</evidence>
<dbReference type="AlphaFoldDB" id="A0A0U3GUG7"/>
<dbReference type="EMBL" id="CP013694">
    <property type="protein sequence ID" value="ALU29201.1"/>
    <property type="molecule type" value="Genomic_DNA"/>
</dbReference>
<evidence type="ECO:0000256" key="6">
    <source>
        <dbReference type="ARBA" id="ARBA00022679"/>
    </source>
</evidence>
<keyword evidence="5 11" id="KW-0489">Methyltransferase</keyword>
<evidence type="ECO:0000256" key="5">
    <source>
        <dbReference type="ARBA" id="ARBA00022603"/>
    </source>
</evidence>
<dbReference type="PANTHER" id="PTHR11579">
    <property type="entry name" value="PROTEIN-L-ISOASPARTATE O-METHYLTRANSFERASE"/>
    <property type="match status" value="1"/>
</dbReference>
<accession>A0A0U3GUG7</accession>
<comment type="subcellular location">
    <subcellularLocation>
        <location evidence="1">Cytoplasm</location>
    </subcellularLocation>
</comment>
<sequence length="216" mass="24464">MSTSEKEAILKYLSTIVVNSDVLEAFMKLDRRKFLPAKYSDIAYSLKHIDQPIQITKNYNTTALGLGVKMVDLLELKKSDKVLEIGTGSGYYTALMAEIVGAENVYTIEFDEEAYNLAKNNLKEYHGIHLIFGDGSLGYISGSPYDKIIVWASSPTFPYALYQQMKEKGIMIVPISDNEKRQGLYRIYKGETGSPVITKVMDVYFTRLRGLCGFWY</sequence>
<dbReference type="GO" id="GO:0005737">
    <property type="term" value="C:cytoplasm"/>
    <property type="evidence" value="ECO:0007669"/>
    <property type="project" value="UniProtKB-SubCell"/>
</dbReference>
<keyword evidence="4" id="KW-0963">Cytoplasm</keyword>
<dbReference type="EC" id="2.1.1.77" evidence="3"/>
<dbReference type="OrthoDB" id="33618at2157"/>
<comment type="catalytic activity">
    <reaction evidence="9">
        <text>[protein]-L-isoaspartate + S-adenosyl-L-methionine = [protein]-L-isoaspartate alpha-methyl ester + S-adenosyl-L-homocysteine</text>
        <dbReference type="Rhea" id="RHEA:12705"/>
        <dbReference type="Rhea" id="RHEA-COMP:12143"/>
        <dbReference type="Rhea" id="RHEA-COMP:12144"/>
        <dbReference type="ChEBI" id="CHEBI:57856"/>
        <dbReference type="ChEBI" id="CHEBI:59789"/>
        <dbReference type="ChEBI" id="CHEBI:90596"/>
        <dbReference type="ChEBI" id="CHEBI:90598"/>
        <dbReference type="EC" id="2.1.1.77"/>
    </reaction>
</comment>
<evidence type="ECO:0000313" key="10">
    <source>
        <dbReference type="EMBL" id="ALU29201.1"/>
    </source>
</evidence>
<dbReference type="Proteomes" id="UP000065473">
    <property type="component" value="Chromosome"/>
</dbReference>
<dbReference type="EMBL" id="CP013695">
    <property type="protein sequence ID" value="ALU31928.1"/>
    <property type="molecule type" value="Genomic_DNA"/>
</dbReference>
<gene>
    <name evidence="10" type="ORF">ATY89_04130</name>
    <name evidence="11" type="ORF">ATZ20_07155</name>
</gene>
<evidence type="ECO:0000313" key="13">
    <source>
        <dbReference type="Proteomes" id="UP000065473"/>
    </source>
</evidence>
<dbReference type="GO" id="GO:0004719">
    <property type="term" value="F:protein-L-isoaspartate (D-aspartate) O-methyltransferase activity"/>
    <property type="evidence" value="ECO:0007669"/>
    <property type="project" value="UniProtKB-EC"/>
</dbReference>
<dbReference type="Pfam" id="PF01135">
    <property type="entry name" value="PCMT"/>
    <property type="match status" value="1"/>
</dbReference>
<dbReference type="CDD" id="cd02440">
    <property type="entry name" value="AdoMet_MTases"/>
    <property type="match status" value="1"/>
</dbReference>
<reference evidence="12 13" key="1">
    <citation type="submission" date="2015-12" db="EMBL/GenBank/DDBJ databases">
        <title>A stable core within a dynamic pangenome in Sulfolobus acidocaldarius.</title>
        <authorList>
            <person name="Anderson R."/>
            <person name="Kouris A."/>
            <person name="Seward C."/>
            <person name="Campbell K."/>
            <person name="Whitaker R."/>
        </authorList>
    </citation>
    <scope>NUCLEOTIDE SEQUENCE [LARGE SCALE GENOMIC DNA]</scope>
    <source>
        <strain evidence="10 13">GG12-C01-09</strain>
        <strain evidence="11 12">NG05B_CO5_07</strain>
    </source>
</reference>
<keyword evidence="7" id="KW-0949">S-adenosyl-L-methionine</keyword>
<comment type="function">
    <text evidence="8">Catalyzes the methyl esterification of L-isoaspartyl residues in peptides and proteins that result from spontaneous decomposition of normal L-aspartyl and L-asparaginyl residues. It plays a role in the repair and/or degradation of damaged proteins.</text>
</comment>
<dbReference type="GO" id="GO:0032259">
    <property type="term" value="P:methylation"/>
    <property type="evidence" value="ECO:0007669"/>
    <property type="project" value="UniProtKB-KW"/>
</dbReference>
<keyword evidence="6 11" id="KW-0808">Transferase</keyword>
<evidence type="ECO:0000256" key="9">
    <source>
        <dbReference type="ARBA" id="ARBA00029295"/>
    </source>
</evidence>
<dbReference type="PaxDb" id="1435377-SUSAZ_02215"/>
<dbReference type="Proteomes" id="UP000060043">
    <property type="component" value="Chromosome"/>
</dbReference>
<dbReference type="STRING" id="1435377.SUSAZ_02215"/>
<dbReference type="Gene3D" id="3.40.50.150">
    <property type="entry name" value="Vaccinia Virus protein VP39"/>
    <property type="match status" value="1"/>
</dbReference>
<evidence type="ECO:0000256" key="8">
    <source>
        <dbReference type="ARBA" id="ARBA00025330"/>
    </source>
</evidence>
<evidence type="ECO:0000313" key="12">
    <source>
        <dbReference type="Proteomes" id="UP000060043"/>
    </source>
</evidence>
<evidence type="ECO:0000256" key="7">
    <source>
        <dbReference type="ARBA" id="ARBA00022691"/>
    </source>
</evidence>
<proteinExistence type="inferred from homology"/>
<evidence type="ECO:0000256" key="2">
    <source>
        <dbReference type="ARBA" id="ARBA00005369"/>
    </source>
</evidence>
<evidence type="ECO:0000256" key="3">
    <source>
        <dbReference type="ARBA" id="ARBA00011890"/>
    </source>
</evidence>
<name>A0A0U3GUG7_9CREN</name>
<evidence type="ECO:0000313" key="11">
    <source>
        <dbReference type="EMBL" id="ALU31928.1"/>
    </source>
</evidence>
<dbReference type="PROSITE" id="PS01279">
    <property type="entry name" value="PCMT"/>
    <property type="match status" value="1"/>
</dbReference>
<comment type="similarity">
    <text evidence="2">Belongs to the methyltransferase superfamily. L-isoaspartyl/D-aspartyl protein methyltransferase family.</text>
</comment>
<dbReference type="PANTHER" id="PTHR11579:SF0">
    <property type="entry name" value="PROTEIN-L-ISOASPARTATE(D-ASPARTATE) O-METHYLTRANSFERASE"/>
    <property type="match status" value="1"/>
</dbReference>
<evidence type="ECO:0000256" key="1">
    <source>
        <dbReference type="ARBA" id="ARBA00004496"/>
    </source>
</evidence>